<evidence type="ECO:0000256" key="9">
    <source>
        <dbReference type="SAM" id="MobiDB-lite"/>
    </source>
</evidence>
<dbReference type="Proteomes" id="UP000663891">
    <property type="component" value="Unassembled WGS sequence"/>
</dbReference>
<dbReference type="Pfam" id="PF04880">
    <property type="entry name" value="NUDE_C"/>
    <property type="match status" value="1"/>
</dbReference>
<keyword evidence="5" id="KW-0493">Microtubule</keyword>
<feature type="region of interest" description="Disordered" evidence="9">
    <location>
        <begin position="230"/>
        <end position="298"/>
    </location>
</feature>
<dbReference type="GO" id="GO:0051642">
    <property type="term" value="P:centrosome localization"/>
    <property type="evidence" value="ECO:0007669"/>
    <property type="project" value="TreeGrafter"/>
</dbReference>
<dbReference type="GO" id="GO:0005871">
    <property type="term" value="C:kinesin complex"/>
    <property type="evidence" value="ECO:0007669"/>
    <property type="project" value="TreeGrafter"/>
</dbReference>
<dbReference type="PANTHER" id="PTHR10921:SF1">
    <property type="entry name" value="NUCLEAR DISTRIBUTION PROTEIN NUDE HOMOLOG"/>
    <property type="match status" value="1"/>
</dbReference>
<feature type="coiled-coil region" evidence="8">
    <location>
        <begin position="10"/>
        <end position="181"/>
    </location>
</feature>
<evidence type="ECO:0000256" key="2">
    <source>
        <dbReference type="ARBA" id="ARBA00004300"/>
    </source>
</evidence>
<dbReference type="GO" id="GO:0007020">
    <property type="term" value="P:microtubule nucleation"/>
    <property type="evidence" value="ECO:0007669"/>
    <property type="project" value="TreeGrafter"/>
</dbReference>
<evidence type="ECO:0000256" key="3">
    <source>
        <dbReference type="ARBA" id="ARBA00007429"/>
    </source>
</evidence>
<dbReference type="PANTHER" id="PTHR10921">
    <property type="entry name" value="NUCLEAR DISTRIBUTION PROTEIN NUDE HOMOLOG 1"/>
    <property type="match status" value="1"/>
</dbReference>
<gene>
    <name evidence="12" type="ORF">IZO911_LOCUS35100</name>
    <name evidence="13" type="ORF">KXQ929_LOCUS14009</name>
    <name evidence="14" type="ORF">OKA104_LOCUS32950</name>
    <name evidence="11" type="ORF">VCS650_LOCUS27273</name>
</gene>
<comment type="similarity">
    <text evidence="3">Belongs to the nudE family.</text>
</comment>
<protein>
    <recommendedName>
        <fullName evidence="10">NUDE domain-containing protein</fullName>
    </recommendedName>
</protein>
<evidence type="ECO:0000259" key="10">
    <source>
        <dbReference type="Pfam" id="PF04880"/>
    </source>
</evidence>
<dbReference type="GO" id="GO:0000132">
    <property type="term" value="P:establishment of mitotic spindle orientation"/>
    <property type="evidence" value="ECO:0007669"/>
    <property type="project" value="TreeGrafter"/>
</dbReference>
<comment type="subcellular location">
    <subcellularLocation>
        <location evidence="2">Cytoplasm</location>
        <location evidence="2">Cytoskeleton</location>
        <location evidence="2">Microtubule organizing center</location>
        <location evidence="2">Centrosome</location>
    </subcellularLocation>
    <subcellularLocation>
        <location evidence="1">Cytoplasm</location>
        <location evidence="1">Cytoskeleton</location>
        <location evidence="1">Spindle</location>
    </subcellularLocation>
</comment>
<dbReference type="Proteomes" id="UP000663860">
    <property type="component" value="Unassembled WGS sequence"/>
</dbReference>
<dbReference type="Proteomes" id="UP000663881">
    <property type="component" value="Unassembled WGS sequence"/>
</dbReference>
<dbReference type="EMBL" id="CAJOAY010004078">
    <property type="protein sequence ID" value="CAF4053698.1"/>
    <property type="molecule type" value="Genomic_DNA"/>
</dbReference>
<evidence type="ECO:0000313" key="12">
    <source>
        <dbReference type="EMBL" id="CAF1320172.1"/>
    </source>
</evidence>
<sequence>MANDNEPSTYEEALERYIEYRTRFERIENEFDEYQQSSLNYEQELEVQLKQLDSQTHRLQQELFVERTQNEQYRERSEQTIKQFDKRFDQLQEELNACKNLNEKLTTYIRELEQTNDDLERSKRTLLDSLSTFETQLNRALEQNALLENELDEKQQLTETVQRLRDETRDLREELDVLHKTNTEKALTATNTSTKGTPIVNSSRMKSILSEAAASGATPVHDSTLRQGLANGHYKAPSSLHGHINGISTPSTPKPPSLSSATDFTRIVVPGSPSSSTEQQLPTNINSPNGYSATLPNDFTQPLSVPTRLQSLNLINEAFRRFSAIEATLAAQRKQSQMTSSSINPHRSRLNSTTNNSTTKQQQQQQHQQQQQQNNESTMAQAQS</sequence>
<evidence type="ECO:0000256" key="7">
    <source>
        <dbReference type="ARBA" id="ARBA00023212"/>
    </source>
</evidence>
<feature type="domain" description="NUDE" evidence="10">
    <location>
        <begin position="129"/>
        <end position="253"/>
    </location>
</feature>
<feature type="compositionally biased region" description="Polar residues" evidence="9">
    <location>
        <begin position="333"/>
        <end position="345"/>
    </location>
</feature>
<evidence type="ECO:0000256" key="6">
    <source>
        <dbReference type="ARBA" id="ARBA00023054"/>
    </source>
</evidence>
<dbReference type="GO" id="GO:0005874">
    <property type="term" value="C:microtubule"/>
    <property type="evidence" value="ECO:0007669"/>
    <property type="project" value="UniProtKB-KW"/>
</dbReference>
<evidence type="ECO:0000313" key="11">
    <source>
        <dbReference type="EMBL" id="CAF1231426.1"/>
    </source>
</evidence>
<dbReference type="Proteomes" id="UP000663868">
    <property type="component" value="Unassembled WGS sequence"/>
</dbReference>
<dbReference type="GO" id="GO:0000776">
    <property type="term" value="C:kinetochore"/>
    <property type="evidence" value="ECO:0007669"/>
    <property type="project" value="TreeGrafter"/>
</dbReference>
<dbReference type="AlphaFoldDB" id="A0A814YN72"/>
<dbReference type="GO" id="GO:0007100">
    <property type="term" value="P:mitotic centrosome separation"/>
    <property type="evidence" value="ECO:0007669"/>
    <property type="project" value="TreeGrafter"/>
</dbReference>
<dbReference type="GO" id="GO:0007059">
    <property type="term" value="P:chromosome segregation"/>
    <property type="evidence" value="ECO:0007669"/>
    <property type="project" value="TreeGrafter"/>
</dbReference>
<evidence type="ECO:0000256" key="1">
    <source>
        <dbReference type="ARBA" id="ARBA00004186"/>
    </source>
</evidence>
<dbReference type="EMBL" id="CAJNOE010000728">
    <property type="protein sequence ID" value="CAF1320172.1"/>
    <property type="molecule type" value="Genomic_DNA"/>
</dbReference>
<name>A0A814YN72_9BILA</name>
<reference evidence="11" key="1">
    <citation type="submission" date="2021-02" db="EMBL/GenBank/DDBJ databases">
        <authorList>
            <person name="Nowell W R."/>
        </authorList>
    </citation>
    <scope>NUCLEOTIDE SEQUENCE</scope>
</reference>
<dbReference type="GO" id="GO:0008017">
    <property type="term" value="F:microtubule binding"/>
    <property type="evidence" value="ECO:0007669"/>
    <property type="project" value="InterPro"/>
</dbReference>
<dbReference type="GO" id="GO:0005819">
    <property type="term" value="C:spindle"/>
    <property type="evidence" value="ECO:0007669"/>
    <property type="project" value="UniProtKB-SubCell"/>
</dbReference>
<evidence type="ECO:0000313" key="14">
    <source>
        <dbReference type="EMBL" id="CAF4053698.1"/>
    </source>
</evidence>
<evidence type="ECO:0000313" key="15">
    <source>
        <dbReference type="Proteomes" id="UP000663891"/>
    </source>
</evidence>
<keyword evidence="4" id="KW-0963">Cytoplasm</keyword>
<dbReference type="GO" id="GO:0005813">
    <property type="term" value="C:centrosome"/>
    <property type="evidence" value="ECO:0007669"/>
    <property type="project" value="UniProtKB-SubCell"/>
</dbReference>
<evidence type="ECO:0000256" key="5">
    <source>
        <dbReference type="ARBA" id="ARBA00022701"/>
    </source>
</evidence>
<dbReference type="InterPro" id="IPR033494">
    <property type="entry name" value="NUDE"/>
</dbReference>
<accession>A0A814YN72</accession>
<comment type="caution">
    <text evidence="11">The sequence shown here is derived from an EMBL/GenBank/DDBJ whole genome shotgun (WGS) entry which is preliminary data.</text>
</comment>
<feature type="region of interest" description="Disordered" evidence="9">
    <location>
        <begin position="333"/>
        <end position="384"/>
    </location>
</feature>
<dbReference type="OrthoDB" id="5877028at2759"/>
<keyword evidence="7" id="KW-0206">Cytoskeleton</keyword>
<feature type="compositionally biased region" description="Polar residues" evidence="9">
    <location>
        <begin position="272"/>
        <end position="298"/>
    </location>
</feature>
<dbReference type="InterPro" id="IPR006964">
    <property type="entry name" value="NUDE_dom"/>
</dbReference>
<proteinExistence type="inferred from homology"/>
<feature type="compositionally biased region" description="Low complexity" evidence="9">
    <location>
        <begin position="351"/>
        <end position="373"/>
    </location>
</feature>
<keyword evidence="6 8" id="KW-0175">Coiled coil</keyword>
<dbReference type="Gene3D" id="6.10.250.1080">
    <property type="match status" value="1"/>
</dbReference>
<evidence type="ECO:0000256" key="4">
    <source>
        <dbReference type="ARBA" id="ARBA00022490"/>
    </source>
</evidence>
<dbReference type="EMBL" id="CAJOBB010000766">
    <property type="protein sequence ID" value="CAF3746987.1"/>
    <property type="molecule type" value="Genomic_DNA"/>
</dbReference>
<dbReference type="GO" id="GO:0047496">
    <property type="term" value="P:vesicle transport along microtubule"/>
    <property type="evidence" value="ECO:0007669"/>
    <property type="project" value="TreeGrafter"/>
</dbReference>
<evidence type="ECO:0000313" key="13">
    <source>
        <dbReference type="EMBL" id="CAF3746987.1"/>
    </source>
</evidence>
<evidence type="ECO:0000256" key="8">
    <source>
        <dbReference type="SAM" id="Coils"/>
    </source>
</evidence>
<organism evidence="11 15">
    <name type="scientific">Adineta steineri</name>
    <dbReference type="NCBI Taxonomy" id="433720"/>
    <lineage>
        <taxon>Eukaryota</taxon>
        <taxon>Metazoa</taxon>
        <taxon>Spiralia</taxon>
        <taxon>Gnathifera</taxon>
        <taxon>Rotifera</taxon>
        <taxon>Eurotatoria</taxon>
        <taxon>Bdelloidea</taxon>
        <taxon>Adinetida</taxon>
        <taxon>Adinetidae</taxon>
        <taxon>Adineta</taxon>
    </lineage>
</organism>
<feature type="compositionally biased region" description="Polar residues" evidence="9">
    <location>
        <begin position="374"/>
        <end position="384"/>
    </location>
</feature>
<dbReference type="EMBL" id="CAJNON010000380">
    <property type="protein sequence ID" value="CAF1231426.1"/>
    <property type="molecule type" value="Genomic_DNA"/>
</dbReference>